<dbReference type="SUPFAM" id="SSF53335">
    <property type="entry name" value="S-adenosyl-L-methionine-dependent methyltransferases"/>
    <property type="match status" value="1"/>
</dbReference>
<dbReference type="Proteomes" id="UP000263595">
    <property type="component" value="Unassembled WGS sequence"/>
</dbReference>
<dbReference type="InterPro" id="IPR029063">
    <property type="entry name" value="SAM-dependent_MTases_sf"/>
</dbReference>
<keyword evidence="2 5" id="KW-0808">Transferase</keyword>
<feature type="domain" description="Methyltransferase" evidence="4">
    <location>
        <begin position="71"/>
        <end position="172"/>
    </location>
</feature>
<evidence type="ECO:0000313" key="5">
    <source>
        <dbReference type="EMBL" id="SYX91324.1"/>
    </source>
</evidence>
<dbReference type="PANTHER" id="PTHR43464:SF19">
    <property type="entry name" value="UBIQUINONE BIOSYNTHESIS O-METHYLTRANSFERASE, MITOCHONDRIAL"/>
    <property type="match status" value="1"/>
</dbReference>
<dbReference type="AlphaFoldDB" id="A0A383RXE7"/>
<evidence type="ECO:0000313" key="6">
    <source>
        <dbReference type="Proteomes" id="UP000263595"/>
    </source>
</evidence>
<organism evidence="5 6">
    <name type="scientific">Pseudomonas reidholzensis</name>
    <dbReference type="NCBI Taxonomy" id="1785162"/>
    <lineage>
        <taxon>Bacteria</taxon>
        <taxon>Pseudomonadati</taxon>
        <taxon>Pseudomonadota</taxon>
        <taxon>Gammaproteobacteria</taxon>
        <taxon>Pseudomonadales</taxon>
        <taxon>Pseudomonadaceae</taxon>
        <taxon>Pseudomonas</taxon>
    </lineage>
</organism>
<proteinExistence type="predicted"/>
<name>A0A383RXE7_9PSED</name>
<keyword evidence="3" id="KW-0949">S-adenosyl-L-methionine</keyword>
<accession>A0A383RXE7</accession>
<dbReference type="EMBL" id="UNOZ01000028">
    <property type="protein sequence ID" value="SYX91324.1"/>
    <property type="molecule type" value="Genomic_DNA"/>
</dbReference>
<reference evidence="6" key="1">
    <citation type="submission" date="2018-08" db="EMBL/GenBank/DDBJ databases">
        <authorList>
            <person name="Blom J."/>
        </authorList>
    </citation>
    <scope>NUCLEOTIDE SEQUENCE [LARGE SCALE GENOMIC DNA]</scope>
    <source>
        <strain evidence="6">CCOS 865</strain>
    </source>
</reference>
<dbReference type="GO" id="GO:0032259">
    <property type="term" value="P:methylation"/>
    <property type="evidence" value="ECO:0007669"/>
    <property type="project" value="UniProtKB-KW"/>
</dbReference>
<dbReference type="Gene3D" id="3.40.50.150">
    <property type="entry name" value="Vaccinia Virus protein VP39"/>
    <property type="match status" value="1"/>
</dbReference>
<dbReference type="InterPro" id="IPR041698">
    <property type="entry name" value="Methyltransf_25"/>
</dbReference>
<evidence type="ECO:0000256" key="1">
    <source>
        <dbReference type="ARBA" id="ARBA00022603"/>
    </source>
</evidence>
<keyword evidence="6" id="KW-1185">Reference proteome</keyword>
<evidence type="ECO:0000256" key="2">
    <source>
        <dbReference type="ARBA" id="ARBA00022679"/>
    </source>
</evidence>
<evidence type="ECO:0000256" key="3">
    <source>
        <dbReference type="ARBA" id="ARBA00022691"/>
    </source>
</evidence>
<sequence length="256" mass="28889">MNDSRRIKGKHVAIDYDATRAFFESRGKREYANVLSATMYQDHNAELVEKRDQAEKAAMADILGLGQVRRILDIGCGTGRWGWYLASNCQGLEYLGLDFSASLIEKAQQESVKRQLAGLHFQVMSATDIQPQALLLQAPFDLALISGLLIYLNDADCIKVLRDAAQLIVAGGGIYLREPVGVSERFTLDRFYSEELADEYSAIYRTADELRKLMAQAFEGLGIFVEHEGFLFPEGLEKRAETRQYFFVLRRQGTEL</sequence>
<evidence type="ECO:0000259" key="4">
    <source>
        <dbReference type="Pfam" id="PF13649"/>
    </source>
</evidence>
<dbReference type="CDD" id="cd02440">
    <property type="entry name" value="AdoMet_MTases"/>
    <property type="match status" value="1"/>
</dbReference>
<dbReference type="OrthoDB" id="9801609at2"/>
<dbReference type="RefSeq" id="WP_119143379.1">
    <property type="nucleotide sequence ID" value="NZ_CBCSFL010000019.1"/>
</dbReference>
<protein>
    <submittedName>
        <fullName evidence="5">Methyltransferase type 12</fullName>
    </submittedName>
</protein>
<keyword evidence="1 5" id="KW-0489">Methyltransferase</keyword>
<gene>
    <name evidence="5" type="ORF">CCOS865_03593</name>
</gene>
<dbReference type="Pfam" id="PF13649">
    <property type="entry name" value="Methyltransf_25"/>
    <property type="match status" value="1"/>
</dbReference>
<dbReference type="GO" id="GO:0008168">
    <property type="term" value="F:methyltransferase activity"/>
    <property type="evidence" value="ECO:0007669"/>
    <property type="project" value="UniProtKB-KW"/>
</dbReference>
<dbReference type="PANTHER" id="PTHR43464">
    <property type="entry name" value="METHYLTRANSFERASE"/>
    <property type="match status" value="1"/>
</dbReference>